<name>A0ABU6MEY4_9BACI</name>
<comment type="caution">
    <text evidence="7">The sequence shown here is derived from an EMBL/GenBank/DDBJ whole genome shotgun (WGS) entry which is preliminary data.</text>
</comment>
<accession>A0ABU6MEY4</accession>
<keyword evidence="4 6" id="KW-1133">Transmembrane helix</keyword>
<feature type="transmembrane region" description="Helical" evidence="6">
    <location>
        <begin position="317"/>
        <end position="338"/>
    </location>
</feature>
<dbReference type="InterPro" id="IPR051679">
    <property type="entry name" value="DASS-Related_Transporters"/>
</dbReference>
<feature type="transmembrane region" description="Helical" evidence="6">
    <location>
        <begin position="262"/>
        <end position="280"/>
    </location>
</feature>
<feature type="transmembrane region" description="Helical" evidence="6">
    <location>
        <begin position="206"/>
        <end position="225"/>
    </location>
</feature>
<dbReference type="Proteomes" id="UP001341444">
    <property type="component" value="Unassembled WGS sequence"/>
</dbReference>
<evidence type="ECO:0000256" key="1">
    <source>
        <dbReference type="ARBA" id="ARBA00004651"/>
    </source>
</evidence>
<evidence type="ECO:0000313" key="8">
    <source>
        <dbReference type="Proteomes" id="UP001341444"/>
    </source>
</evidence>
<dbReference type="EMBL" id="JARMAB010000007">
    <property type="protein sequence ID" value="MED1202611.1"/>
    <property type="molecule type" value="Genomic_DNA"/>
</dbReference>
<keyword evidence="2" id="KW-1003">Cell membrane</keyword>
<feature type="transmembrane region" description="Helical" evidence="6">
    <location>
        <begin position="126"/>
        <end position="146"/>
    </location>
</feature>
<feature type="transmembrane region" description="Helical" evidence="6">
    <location>
        <begin position="358"/>
        <end position="378"/>
    </location>
</feature>
<evidence type="ECO:0000256" key="2">
    <source>
        <dbReference type="ARBA" id="ARBA00022475"/>
    </source>
</evidence>
<dbReference type="PANTHER" id="PTHR43652">
    <property type="entry name" value="BASIC AMINO ACID ANTIPORTER YFCC-RELATED"/>
    <property type="match status" value="1"/>
</dbReference>
<keyword evidence="8" id="KW-1185">Reference proteome</keyword>
<proteinExistence type="predicted"/>
<evidence type="ECO:0000256" key="6">
    <source>
        <dbReference type="SAM" id="Phobius"/>
    </source>
</evidence>
<dbReference type="RefSeq" id="WP_066267056.1">
    <property type="nucleotide sequence ID" value="NZ_JARMAB010000007.1"/>
</dbReference>
<reference evidence="7 8" key="1">
    <citation type="submission" date="2023-03" db="EMBL/GenBank/DDBJ databases">
        <title>Bacillus Genome Sequencing.</title>
        <authorList>
            <person name="Dunlap C."/>
        </authorList>
    </citation>
    <scope>NUCLEOTIDE SEQUENCE [LARGE SCALE GENOMIC DNA]</scope>
    <source>
        <strain evidence="7 8">B-23453</strain>
    </source>
</reference>
<dbReference type="Pfam" id="PF03606">
    <property type="entry name" value="DcuC"/>
    <property type="match status" value="1"/>
</dbReference>
<organism evidence="7 8">
    <name type="scientific">Heyndrickxia acidicola</name>
    <dbReference type="NCBI Taxonomy" id="209389"/>
    <lineage>
        <taxon>Bacteria</taxon>
        <taxon>Bacillati</taxon>
        <taxon>Bacillota</taxon>
        <taxon>Bacilli</taxon>
        <taxon>Bacillales</taxon>
        <taxon>Bacillaceae</taxon>
        <taxon>Heyndrickxia</taxon>
    </lineage>
</organism>
<feature type="transmembrane region" description="Helical" evidence="6">
    <location>
        <begin position="450"/>
        <end position="469"/>
    </location>
</feature>
<keyword evidence="3 6" id="KW-0812">Transmembrane</keyword>
<comment type="subcellular location">
    <subcellularLocation>
        <location evidence="1">Cell membrane</location>
        <topology evidence="1">Multi-pass membrane protein</topology>
    </subcellularLocation>
</comment>
<dbReference type="InterPro" id="IPR018385">
    <property type="entry name" value="C4_dicarb_anaerob_car-like"/>
</dbReference>
<evidence type="ECO:0000256" key="5">
    <source>
        <dbReference type="ARBA" id="ARBA00023136"/>
    </source>
</evidence>
<sequence>MDDQLGMKLSRKTFFQSTAILMLLILLSGLLTRIIPAGSYERTVKNGHTFIKPGTFHFLTDTPPFPIYRWFTAPFELFLSQDAVTVITIIAFILIIGGSFAIFDGTKVFERVIDLLVHRFSQKEKWIIIIFSLFFMLLGAIFGILEEVIPLIPIMVLVAKRLGWDELMGLGLSLLSVGFGFSSALFNPFTIGIAQSMAGVPVFSGLLYRMVIFTVTYGVLLLFLFRHHKKLKQSAIYKVEASSELAAALEYETSKLTIRPTIIGFVLLLIVIMLLPVLQLDDYSMPIIALGVFFTALATGISSKVPFSKMMHYFTKGLLNLAPSSLLIILALSVKHIVESANMMDTLLYYLSVHVKGLSPIAGGITMYLIVFALQFFIPSATAKAMLVMPILTPIGDILGVTRQSVVLAFNFGDGFSHLLYPTNPALLIALSLTTVSFTRWLKWTIGIQIILFMMTLFFLILAIIFKYGPI</sequence>
<feature type="transmembrane region" description="Helical" evidence="6">
    <location>
        <begin position="286"/>
        <end position="305"/>
    </location>
</feature>
<evidence type="ECO:0000313" key="7">
    <source>
        <dbReference type="EMBL" id="MED1202611.1"/>
    </source>
</evidence>
<dbReference type="PANTHER" id="PTHR43652:SF2">
    <property type="entry name" value="BASIC AMINO ACID ANTIPORTER YFCC-RELATED"/>
    <property type="match status" value="1"/>
</dbReference>
<gene>
    <name evidence="7" type="ORF">P4T90_05830</name>
</gene>
<evidence type="ECO:0000256" key="3">
    <source>
        <dbReference type="ARBA" id="ARBA00022692"/>
    </source>
</evidence>
<keyword evidence="5 6" id="KW-0472">Membrane</keyword>
<feature type="transmembrane region" description="Helical" evidence="6">
    <location>
        <begin position="83"/>
        <end position="103"/>
    </location>
</feature>
<protein>
    <submittedName>
        <fullName evidence="7">YfcC family protein</fullName>
    </submittedName>
</protein>
<feature type="transmembrane region" description="Helical" evidence="6">
    <location>
        <begin position="14"/>
        <end position="35"/>
    </location>
</feature>
<evidence type="ECO:0000256" key="4">
    <source>
        <dbReference type="ARBA" id="ARBA00022989"/>
    </source>
</evidence>
<feature type="transmembrane region" description="Helical" evidence="6">
    <location>
        <begin position="167"/>
        <end position="186"/>
    </location>
</feature>